<dbReference type="Gene3D" id="1.20.120.1760">
    <property type="match status" value="1"/>
</dbReference>
<evidence type="ECO:0000256" key="4">
    <source>
        <dbReference type="ARBA" id="ARBA00022679"/>
    </source>
</evidence>
<feature type="transmembrane region" description="Helical" evidence="13">
    <location>
        <begin position="167"/>
        <end position="185"/>
    </location>
</feature>
<dbReference type="Pfam" id="PF01066">
    <property type="entry name" value="CDP-OH_P_transf"/>
    <property type="match status" value="1"/>
</dbReference>
<dbReference type="NCBIfam" id="TIGR00560">
    <property type="entry name" value="pgsA"/>
    <property type="match status" value="1"/>
</dbReference>
<dbReference type="PANTHER" id="PTHR14269">
    <property type="entry name" value="CDP-DIACYLGLYCEROL--GLYCEROL-3-PHOSPHATE 3-PHOSPHATIDYLTRANSFERASE-RELATED"/>
    <property type="match status" value="1"/>
</dbReference>
<gene>
    <name evidence="14" type="primary">pgsA</name>
    <name evidence="14" type="ORF">ACTOB_007471</name>
</gene>
<keyword evidence="4 12" id="KW-0808">Transferase</keyword>
<dbReference type="PIRSF" id="PIRSF000847">
    <property type="entry name" value="Phos_ph_gly_syn"/>
    <property type="match status" value="1"/>
</dbReference>
<feature type="transmembrane region" description="Helical" evidence="13">
    <location>
        <begin position="20"/>
        <end position="40"/>
    </location>
</feature>
<keyword evidence="3" id="KW-0444">Lipid biosynthesis</keyword>
<dbReference type="RefSeq" id="WP_284916684.1">
    <property type="nucleotide sequence ID" value="NZ_CP126980.1"/>
</dbReference>
<evidence type="ECO:0000256" key="7">
    <source>
        <dbReference type="ARBA" id="ARBA00023098"/>
    </source>
</evidence>
<evidence type="ECO:0000256" key="13">
    <source>
        <dbReference type="SAM" id="Phobius"/>
    </source>
</evidence>
<keyword evidence="5 13" id="KW-0812">Transmembrane</keyword>
<dbReference type="InterPro" id="IPR000462">
    <property type="entry name" value="CDP-OH_P_trans"/>
</dbReference>
<proteinExistence type="inferred from homology"/>
<organism evidence="14 15">
    <name type="scientific">Actinoplanes oblitus</name>
    <dbReference type="NCBI Taxonomy" id="3040509"/>
    <lineage>
        <taxon>Bacteria</taxon>
        <taxon>Bacillati</taxon>
        <taxon>Actinomycetota</taxon>
        <taxon>Actinomycetes</taxon>
        <taxon>Micromonosporales</taxon>
        <taxon>Micromonosporaceae</taxon>
        <taxon>Actinoplanes</taxon>
    </lineage>
</organism>
<dbReference type="PANTHER" id="PTHR14269:SF52">
    <property type="entry name" value="PHOSPHATIDYLGLYCEROPHOSPHATE SYNTHASE-RELATED"/>
    <property type="match status" value="1"/>
</dbReference>
<evidence type="ECO:0000256" key="2">
    <source>
        <dbReference type="ARBA" id="ARBA00010441"/>
    </source>
</evidence>
<dbReference type="InterPro" id="IPR048254">
    <property type="entry name" value="CDP_ALCOHOL_P_TRANSF_CS"/>
</dbReference>
<feature type="transmembrane region" description="Helical" evidence="13">
    <location>
        <begin position="52"/>
        <end position="70"/>
    </location>
</feature>
<name>A0ABY8WE85_9ACTN</name>
<evidence type="ECO:0000313" key="14">
    <source>
        <dbReference type="EMBL" id="WIM95373.1"/>
    </source>
</evidence>
<accession>A0ABY8WE85</accession>
<sequence length="198" mass="21741">MTDEPVPVAAPRVVSLYNAANALTVLRLILVPVFLALVVASQMTDHDWRIGACLAFCVASATDFVDGWIARRWQLVTSFGKIADPIADKALTGTALVLLSAYDQLPWWVTVVILAREWGVTALRFWVIRYGVIPASRGGKLKTGLQTLAIAWYLWPVPEPFDVVGTWVMYAALIVTVVTGADYVIEALRLRRVARSGS</sequence>
<evidence type="ECO:0000256" key="12">
    <source>
        <dbReference type="RuleBase" id="RU003750"/>
    </source>
</evidence>
<reference evidence="14 15" key="1">
    <citation type="submission" date="2023-06" db="EMBL/GenBank/DDBJ databases">
        <authorList>
            <person name="Yushchuk O."/>
            <person name="Binda E."/>
            <person name="Ruckert-Reed C."/>
            <person name="Fedorenko V."/>
            <person name="Kalinowski J."/>
            <person name="Marinelli F."/>
        </authorList>
    </citation>
    <scope>NUCLEOTIDE SEQUENCE [LARGE SCALE GENOMIC DNA]</scope>
    <source>
        <strain evidence="14 15">NRRL 3884</strain>
    </source>
</reference>
<keyword evidence="7" id="KW-0443">Lipid metabolism</keyword>
<keyword evidence="15" id="KW-1185">Reference proteome</keyword>
<evidence type="ECO:0000256" key="3">
    <source>
        <dbReference type="ARBA" id="ARBA00022516"/>
    </source>
</evidence>
<keyword evidence="9" id="KW-0594">Phospholipid biosynthesis</keyword>
<keyword evidence="10" id="KW-1208">Phospholipid metabolism</keyword>
<dbReference type="PROSITE" id="PS00379">
    <property type="entry name" value="CDP_ALCOHOL_P_TRANSF"/>
    <property type="match status" value="1"/>
</dbReference>
<keyword evidence="6 13" id="KW-1133">Transmembrane helix</keyword>
<evidence type="ECO:0000256" key="1">
    <source>
        <dbReference type="ARBA" id="ARBA00004141"/>
    </source>
</evidence>
<dbReference type="Proteomes" id="UP001240150">
    <property type="component" value="Chromosome"/>
</dbReference>
<evidence type="ECO:0000256" key="9">
    <source>
        <dbReference type="ARBA" id="ARBA00023209"/>
    </source>
</evidence>
<dbReference type="GO" id="GO:0008444">
    <property type="term" value="F:CDP-diacylglycerol-glycerol-3-phosphate 3-phosphatidyltransferase activity"/>
    <property type="evidence" value="ECO:0007669"/>
    <property type="project" value="UniProtKB-EC"/>
</dbReference>
<dbReference type="InterPro" id="IPR004570">
    <property type="entry name" value="Phosphatidylglycerol_P_synth"/>
</dbReference>
<protein>
    <recommendedName>
        <fullName evidence="11">CDP-diacylglycerol--glycerol-3-phosphate 3-phosphatidyltransferase</fullName>
        <ecNumber evidence="11">2.7.8.5</ecNumber>
    </recommendedName>
</protein>
<dbReference type="EMBL" id="CP126980">
    <property type="protein sequence ID" value="WIM95373.1"/>
    <property type="molecule type" value="Genomic_DNA"/>
</dbReference>
<comment type="subcellular location">
    <subcellularLocation>
        <location evidence="1">Membrane</location>
        <topology evidence="1">Multi-pass membrane protein</topology>
    </subcellularLocation>
</comment>
<dbReference type="InterPro" id="IPR043130">
    <property type="entry name" value="CDP-OH_PTrfase_TM_dom"/>
</dbReference>
<evidence type="ECO:0000313" key="15">
    <source>
        <dbReference type="Proteomes" id="UP001240150"/>
    </source>
</evidence>
<evidence type="ECO:0000256" key="8">
    <source>
        <dbReference type="ARBA" id="ARBA00023136"/>
    </source>
</evidence>
<dbReference type="InterPro" id="IPR050324">
    <property type="entry name" value="CDP-alcohol_PTase-I"/>
</dbReference>
<evidence type="ECO:0000256" key="5">
    <source>
        <dbReference type="ARBA" id="ARBA00022692"/>
    </source>
</evidence>
<evidence type="ECO:0000256" key="6">
    <source>
        <dbReference type="ARBA" id="ARBA00022989"/>
    </source>
</evidence>
<evidence type="ECO:0000256" key="11">
    <source>
        <dbReference type="NCBIfam" id="TIGR00560"/>
    </source>
</evidence>
<dbReference type="EC" id="2.7.8.5" evidence="11"/>
<keyword evidence="8 13" id="KW-0472">Membrane</keyword>
<comment type="similarity">
    <text evidence="2 12">Belongs to the CDP-alcohol phosphatidyltransferase class-I family.</text>
</comment>
<evidence type="ECO:0000256" key="10">
    <source>
        <dbReference type="ARBA" id="ARBA00023264"/>
    </source>
</evidence>